<evidence type="ECO:0000256" key="3">
    <source>
        <dbReference type="ARBA" id="ARBA00022723"/>
    </source>
</evidence>
<dbReference type="PANTHER" id="PTHR46696:SF1">
    <property type="entry name" value="CYTOCHROME P450 YJIB-RELATED"/>
    <property type="match status" value="1"/>
</dbReference>
<dbReference type="Gene3D" id="1.10.630.10">
    <property type="entry name" value="Cytochrome P450"/>
    <property type="match status" value="1"/>
</dbReference>
<dbReference type="GO" id="GO:0004497">
    <property type="term" value="F:monooxygenase activity"/>
    <property type="evidence" value="ECO:0007669"/>
    <property type="project" value="UniProtKB-KW"/>
</dbReference>
<evidence type="ECO:0000313" key="9">
    <source>
        <dbReference type="Proteomes" id="UP000295680"/>
    </source>
</evidence>
<dbReference type="Pfam" id="PF00067">
    <property type="entry name" value="p450"/>
    <property type="match status" value="1"/>
</dbReference>
<evidence type="ECO:0000256" key="1">
    <source>
        <dbReference type="ARBA" id="ARBA00010617"/>
    </source>
</evidence>
<keyword evidence="4 7" id="KW-0560">Oxidoreductase</keyword>
<evidence type="ECO:0000256" key="5">
    <source>
        <dbReference type="ARBA" id="ARBA00023004"/>
    </source>
</evidence>
<dbReference type="OrthoDB" id="142769at2"/>
<keyword evidence="6 7" id="KW-0503">Monooxygenase</keyword>
<comment type="similarity">
    <text evidence="1 7">Belongs to the cytochrome P450 family.</text>
</comment>
<dbReference type="InterPro" id="IPR002397">
    <property type="entry name" value="Cyt_P450_B"/>
</dbReference>
<dbReference type="InterPro" id="IPR036396">
    <property type="entry name" value="Cyt_P450_sf"/>
</dbReference>
<evidence type="ECO:0000256" key="7">
    <source>
        <dbReference type="RuleBase" id="RU000461"/>
    </source>
</evidence>
<reference evidence="8 9" key="1">
    <citation type="submission" date="2019-03" db="EMBL/GenBank/DDBJ databases">
        <title>Genomic Encyclopedia of Type Strains, Phase IV (KMG-IV): sequencing the most valuable type-strain genomes for metagenomic binning, comparative biology and taxonomic classification.</title>
        <authorList>
            <person name="Goeker M."/>
        </authorList>
    </citation>
    <scope>NUCLEOTIDE SEQUENCE [LARGE SCALE GENOMIC DNA]</scope>
    <source>
        <strain evidence="8 9">DSM 45934</strain>
    </source>
</reference>
<evidence type="ECO:0000256" key="2">
    <source>
        <dbReference type="ARBA" id="ARBA00022617"/>
    </source>
</evidence>
<dbReference type="InterPro" id="IPR001128">
    <property type="entry name" value="Cyt_P450"/>
</dbReference>
<dbReference type="PANTHER" id="PTHR46696">
    <property type="entry name" value="P450, PUTATIVE (EUROFUNG)-RELATED"/>
    <property type="match status" value="1"/>
</dbReference>
<keyword evidence="5 7" id="KW-0408">Iron</keyword>
<dbReference type="SUPFAM" id="SSF48264">
    <property type="entry name" value="Cytochrome P450"/>
    <property type="match status" value="1"/>
</dbReference>
<keyword evidence="3 7" id="KW-0479">Metal-binding</keyword>
<dbReference type="CDD" id="cd11029">
    <property type="entry name" value="CYP107-like"/>
    <property type="match status" value="1"/>
</dbReference>
<gene>
    <name evidence="8" type="ORF">EV192_110221</name>
</gene>
<keyword evidence="9" id="KW-1185">Reference proteome</keyword>
<dbReference type="PRINTS" id="PR00359">
    <property type="entry name" value="BP450"/>
</dbReference>
<dbReference type="PROSITE" id="PS00086">
    <property type="entry name" value="CYTOCHROME_P450"/>
    <property type="match status" value="1"/>
</dbReference>
<comment type="caution">
    <text evidence="8">The sequence shown here is derived from an EMBL/GenBank/DDBJ whole genome shotgun (WGS) entry which is preliminary data.</text>
</comment>
<keyword evidence="2 7" id="KW-0349">Heme</keyword>
<dbReference type="InterPro" id="IPR017972">
    <property type="entry name" value="Cyt_P450_CS"/>
</dbReference>
<dbReference type="GO" id="GO:0020037">
    <property type="term" value="F:heme binding"/>
    <property type="evidence" value="ECO:0007669"/>
    <property type="project" value="InterPro"/>
</dbReference>
<accession>A0A4R2J7L6</accession>
<proteinExistence type="inferred from homology"/>
<sequence>MNSPSPFTETALAARTAAFEDLAAAGPVQRVTLFTGVPVWLVTGYAEVRQVLTDPDVRKSLTESPHRDHVPEWLLKAMNTHMLAVNPPHHTRLRKLVSAAFTRRRVEGLAPRIDEISRTLLDALPAGAPVDLVASYSYPLPITVISELLGVPVNLRDDFRRYTQIALSGPVHTPEKYVTAASDMVALIRSLIERKRAAPTDDLLSGLIEVHDGGDTLSEDELTSMVFLLVAAGHETTVNLITTATYTLLKFPDQLAKLRADLTLVPRAVEEVLRYDGPAMVTVPAQTAGDVHVGGTTIPAGQIVVPVVWTANHDPARFEGATDFDITRADTSHLGFGHGIHHCLGAPLARLEAQVALGHLVTRFPALRLADPDNDPERSVSLLLNGMSQLMVRID</sequence>
<evidence type="ECO:0000313" key="8">
    <source>
        <dbReference type="EMBL" id="TCO53632.1"/>
    </source>
</evidence>
<evidence type="ECO:0000256" key="4">
    <source>
        <dbReference type="ARBA" id="ARBA00023002"/>
    </source>
</evidence>
<dbReference type="GO" id="GO:0005506">
    <property type="term" value="F:iron ion binding"/>
    <property type="evidence" value="ECO:0007669"/>
    <property type="project" value="InterPro"/>
</dbReference>
<protein>
    <submittedName>
        <fullName evidence="8">Cytochrome P450</fullName>
    </submittedName>
</protein>
<dbReference type="Proteomes" id="UP000295680">
    <property type="component" value="Unassembled WGS sequence"/>
</dbReference>
<dbReference type="AlphaFoldDB" id="A0A4R2J7L6"/>
<dbReference type="PRINTS" id="PR00385">
    <property type="entry name" value="P450"/>
</dbReference>
<name>A0A4R2J7L6_9PSEU</name>
<evidence type="ECO:0000256" key="6">
    <source>
        <dbReference type="ARBA" id="ARBA00023033"/>
    </source>
</evidence>
<dbReference type="RefSeq" id="WP_132123596.1">
    <property type="nucleotide sequence ID" value="NZ_SLWS01000010.1"/>
</dbReference>
<dbReference type="GO" id="GO:0016705">
    <property type="term" value="F:oxidoreductase activity, acting on paired donors, with incorporation or reduction of molecular oxygen"/>
    <property type="evidence" value="ECO:0007669"/>
    <property type="project" value="InterPro"/>
</dbReference>
<dbReference type="FunFam" id="1.10.630.10:FF:000018">
    <property type="entry name" value="Cytochrome P450 monooxygenase"/>
    <property type="match status" value="1"/>
</dbReference>
<organism evidence="8 9">
    <name type="scientific">Actinocrispum wychmicini</name>
    <dbReference type="NCBI Taxonomy" id="1213861"/>
    <lineage>
        <taxon>Bacteria</taxon>
        <taxon>Bacillati</taxon>
        <taxon>Actinomycetota</taxon>
        <taxon>Actinomycetes</taxon>
        <taxon>Pseudonocardiales</taxon>
        <taxon>Pseudonocardiaceae</taxon>
        <taxon>Actinocrispum</taxon>
    </lineage>
</organism>
<dbReference type="EMBL" id="SLWS01000010">
    <property type="protein sequence ID" value="TCO53632.1"/>
    <property type="molecule type" value="Genomic_DNA"/>
</dbReference>